<evidence type="ECO:0000256" key="9">
    <source>
        <dbReference type="ARBA" id="ARBA00076414"/>
    </source>
</evidence>
<evidence type="ECO:0000256" key="5">
    <source>
        <dbReference type="ARBA" id="ARBA00023016"/>
    </source>
</evidence>
<dbReference type="OrthoDB" id="9812586at2"/>
<feature type="compositionally biased region" description="Basic and acidic residues" evidence="13">
    <location>
        <begin position="1"/>
        <end position="13"/>
    </location>
</feature>
<dbReference type="Pfam" id="PF01025">
    <property type="entry name" value="GrpE"/>
    <property type="match status" value="1"/>
</dbReference>
<dbReference type="SUPFAM" id="SSF58014">
    <property type="entry name" value="Coiled-coil domain of nucleotide exchange factor GrpE"/>
    <property type="match status" value="1"/>
</dbReference>
<proteinExistence type="inferred from homology"/>
<sequence length="204" mass="24067">MEKNEKAKEDELTQKAVNEDEDNLKEEKAEEKGKKKHEEKEQGKKILQDMKKEIEEKDKGIQERDKNIKELTDKFVRLQADFMNYKKRSEKEKESIISYAAEDIITSILPVLDDFERALVTIENKEDSFYKGVEIIYNELLKILKKNGLKEISCLKEKFDPNYHHAVCQEENENYEEGSIIEVFQKGYMLKDKVLRPSMVKIAK</sequence>
<evidence type="ECO:0000256" key="12">
    <source>
        <dbReference type="RuleBase" id="RU004478"/>
    </source>
</evidence>
<accession>A0A410QDV2</accession>
<dbReference type="AlphaFoldDB" id="A0A410QDV2"/>
<keyword evidence="5 10" id="KW-0346">Stress response</keyword>
<organism evidence="14 15">
    <name type="scientific">Acidilutibacter cellobiosedens</name>
    <dbReference type="NCBI Taxonomy" id="2507161"/>
    <lineage>
        <taxon>Bacteria</taxon>
        <taxon>Bacillati</taxon>
        <taxon>Bacillota</taxon>
        <taxon>Tissierellia</taxon>
        <taxon>Tissierellales</taxon>
        <taxon>Acidilutibacteraceae</taxon>
        <taxon>Acidilutibacter</taxon>
    </lineage>
</organism>
<comment type="function">
    <text evidence="7 10 11">Participates actively in the response to hyperosmotic and heat shock by preventing the aggregation of stress-denatured proteins, in association with DnaK and GrpE. It is the nucleotide exchange factor for DnaK and may function as a thermosensor. Unfolded proteins bind initially to DnaJ; upon interaction with the DnaJ-bound protein, DnaK hydrolyzes its bound ATP, resulting in the formation of a stable complex. GrpE releases ADP from DnaK; ATP binding to DnaK triggers the release of the substrate protein, thus completing the reaction cycle. Several rounds of ATP-dependent interactions between DnaJ, DnaK and GrpE are required for fully efficient folding.</text>
</comment>
<comment type="subunit">
    <text evidence="3 10">Homodimer.</text>
</comment>
<keyword evidence="15" id="KW-1185">Reference proteome</keyword>
<evidence type="ECO:0000256" key="4">
    <source>
        <dbReference type="ARBA" id="ARBA00022490"/>
    </source>
</evidence>
<feature type="region of interest" description="Disordered" evidence="13">
    <location>
        <begin position="1"/>
        <end position="49"/>
    </location>
</feature>
<dbReference type="GO" id="GO:0005737">
    <property type="term" value="C:cytoplasm"/>
    <property type="evidence" value="ECO:0007669"/>
    <property type="project" value="UniProtKB-SubCell"/>
</dbReference>
<dbReference type="PROSITE" id="PS01071">
    <property type="entry name" value="GRPE"/>
    <property type="match status" value="1"/>
</dbReference>
<keyword evidence="4 10" id="KW-0963">Cytoplasm</keyword>
<comment type="subcellular location">
    <subcellularLocation>
        <location evidence="1 10">Cytoplasm</location>
    </subcellularLocation>
</comment>
<reference evidence="15" key="1">
    <citation type="submission" date="2019-01" db="EMBL/GenBank/DDBJ databases">
        <title>Draft genomes of a novel of Sporanaerobacter strains.</title>
        <authorList>
            <person name="Ma S."/>
        </authorList>
    </citation>
    <scope>NUCLEOTIDE SEQUENCE [LARGE SCALE GENOMIC DNA]</scope>
    <source>
        <strain evidence="15">NJN-17</strain>
    </source>
</reference>
<evidence type="ECO:0000256" key="1">
    <source>
        <dbReference type="ARBA" id="ARBA00004496"/>
    </source>
</evidence>
<dbReference type="GO" id="GO:0051082">
    <property type="term" value="F:unfolded protein binding"/>
    <property type="evidence" value="ECO:0007669"/>
    <property type="project" value="TreeGrafter"/>
</dbReference>
<dbReference type="GO" id="GO:0051087">
    <property type="term" value="F:protein-folding chaperone binding"/>
    <property type="evidence" value="ECO:0007669"/>
    <property type="project" value="InterPro"/>
</dbReference>
<evidence type="ECO:0000256" key="8">
    <source>
        <dbReference type="ARBA" id="ARBA00072274"/>
    </source>
</evidence>
<dbReference type="GO" id="GO:0006457">
    <property type="term" value="P:protein folding"/>
    <property type="evidence" value="ECO:0007669"/>
    <property type="project" value="InterPro"/>
</dbReference>
<comment type="similarity">
    <text evidence="2 10 12">Belongs to the GrpE family.</text>
</comment>
<dbReference type="KEGG" id="spoa:EQM13_11460"/>
<dbReference type="RefSeq" id="WP_128752720.1">
    <property type="nucleotide sequence ID" value="NZ_CP035282.1"/>
</dbReference>
<protein>
    <recommendedName>
        <fullName evidence="8 10">Protein GrpE</fullName>
    </recommendedName>
    <alternativeName>
        <fullName evidence="9 10">HSP-70 cofactor</fullName>
    </alternativeName>
</protein>
<dbReference type="Proteomes" id="UP000287969">
    <property type="component" value="Chromosome"/>
</dbReference>
<dbReference type="InterPro" id="IPR000740">
    <property type="entry name" value="GrpE"/>
</dbReference>
<dbReference type="GO" id="GO:0042803">
    <property type="term" value="F:protein homodimerization activity"/>
    <property type="evidence" value="ECO:0007669"/>
    <property type="project" value="InterPro"/>
</dbReference>
<evidence type="ECO:0000256" key="7">
    <source>
        <dbReference type="ARBA" id="ARBA00053401"/>
    </source>
</evidence>
<evidence type="ECO:0000256" key="13">
    <source>
        <dbReference type="SAM" id="MobiDB-lite"/>
    </source>
</evidence>
<dbReference type="Gene3D" id="2.30.22.10">
    <property type="entry name" value="Head domain of nucleotide exchange factor GrpE"/>
    <property type="match status" value="1"/>
</dbReference>
<dbReference type="PANTHER" id="PTHR21237">
    <property type="entry name" value="GRPE PROTEIN"/>
    <property type="match status" value="1"/>
</dbReference>
<feature type="compositionally biased region" description="Basic and acidic residues" evidence="13">
    <location>
        <begin position="25"/>
        <end position="49"/>
    </location>
</feature>
<dbReference type="GO" id="GO:0000774">
    <property type="term" value="F:adenyl-nucleotide exchange factor activity"/>
    <property type="evidence" value="ECO:0007669"/>
    <property type="project" value="InterPro"/>
</dbReference>
<dbReference type="NCBIfam" id="NF010738">
    <property type="entry name" value="PRK14140.1"/>
    <property type="match status" value="1"/>
</dbReference>
<dbReference type="HAMAP" id="MF_01151">
    <property type="entry name" value="GrpE"/>
    <property type="match status" value="1"/>
</dbReference>
<gene>
    <name evidence="10 14" type="primary">grpE</name>
    <name evidence="14" type="ORF">EQM13_11460</name>
</gene>
<evidence type="ECO:0000256" key="10">
    <source>
        <dbReference type="HAMAP-Rule" id="MF_01151"/>
    </source>
</evidence>
<evidence type="ECO:0000256" key="3">
    <source>
        <dbReference type="ARBA" id="ARBA00011738"/>
    </source>
</evidence>
<dbReference type="PRINTS" id="PR00773">
    <property type="entry name" value="GRPEPROTEIN"/>
</dbReference>
<evidence type="ECO:0000313" key="15">
    <source>
        <dbReference type="Proteomes" id="UP000287969"/>
    </source>
</evidence>
<evidence type="ECO:0000313" key="14">
    <source>
        <dbReference type="EMBL" id="QAT62160.1"/>
    </source>
</evidence>
<dbReference type="PANTHER" id="PTHR21237:SF23">
    <property type="entry name" value="GRPE PROTEIN HOMOLOG, MITOCHONDRIAL"/>
    <property type="match status" value="1"/>
</dbReference>
<dbReference type="CDD" id="cd00446">
    <property type="entry name" value="GrpE"/>
    <property type="match status" value="1"/>
</dbReference>
<evidence type="ECO:0000256" key="2">
    <source>
        <dbReference type="ARBA" id="ARBA00009054"/>
    </source>
</evidence>
<evidence type="ECO:0000256" key="11">
    <source>
        <dbReference type="RuleBase" id="RU000639"/>
    </source>
</evidence>
<evidence type="ECO:0000256" key="6">
    <source>
        <dbReference type="ARBA" id="ARBA00023186"/>
    </source>
</evidence>
<dbReference type="SUPFAM" id="SSF51064">
    <property type="entry name" value="Head domain of nucleotide exchange factor GrpE"/>
    <property type="match status" value="1"/>
</dbReference>
<dbReference type="InterPro" id="IPR013805">
    <property type="entry name" value="GrpE_CC"/>
</dbReference>
<dbReference type="FunFam" id="2.30.22.10:FF:000001">
    <property type="entry name" value="Protein GrpE"/>
    <property type="match status" value="1"/>
</dbReference>
<dbReference type="EMBL" id="CP035282">
    <property type="protein sequence ID" value="QAT62160.1"/>
    <property type="molecule type" value="Genomic_DNA"/>
</dbReference>
<dbReference type="Gene3D" id="3.90.20.20">
    <property type="match status" value="1"/>
</dbReference>
<keyword evidence="6 10" id="KW-0143">Chaperone</keyword>
<dbReference type="InterPro" id="IPR009012">
    <property type="entry name" value="GrpE_head"/>
</dbReference>
<name>A0A410QDV2_9FIRM</name>